<reference evidence="1" key="1">
    <citation type="submission" date="2021-06" db="EMBL/GenBank/DDBJ databases">
        <authorList>
            <person name="Kallberg Y."/>
            <person name="Tangrot J."/>
            <person name="Rosling A."/>
        </authorList>
    </citation>
    <scope>NUCLEOTIDE SEQUENCE</scope>
    <source>
        <strain evidence="1">IN212</strain>
    </source>
</reference>
<dbReference type="EMBL" id="CAJVPZ010000667">
    <property type="protein sequence ID" value="CAG8472834.1"/>
    <property type="molecule type" value="Genomic_DNA"/>
</dbReference>
<accession>A0A9N8W5H8</accession>
<keyword evidence="2" id="KW-1185">Reference proteome</keyword>
<gene>
    <name evidence="1" type="ORF">RFULGI_LOCUS1197</name>
</gene>
<evidence type="ECO:0000313" key="1">
    <source>
        <dbReference type="EMBL" id="CAG8472834.1"/>
    </source>
</evidence>
<protein>
    <submittedName>
        <fullName evidence="1">1421_t:CDS:1</fullName>
    </submittedName>
</protein>
<dbReference type="AlphaFoldDB" id="A0A9N8W5H8"/>
<organism evidence="1 2">
    <name type="scientific">Racocetra fulgida</name>
    <dbReference type="NCBI Taxonomy" id="60492"/>
    <lineage>
        <taxon>Eukaryota</taxon>
        <taxon>Fungi</taxon>
        <taxon>Fungi incertae sedis</taxon>
        <taxon>Mucoromycota</taxon>
        <taxon>Glomeromycotina</taxon>
        <taxon>Glomeromycetes</taxon>
        <taxon>Diversisporales</taxon>
        <taxon>Gigasporaceae</taxon>
        <taxon>Racocetra</taxon>
    </lineage>
</organism>
<name>A0A9N8W5H8_9GLOM</name>
<sequence length="39" mass="4701">MASSHLKLFQSHCKVSLHFLLNYSFRVLYQIFEKLEVKD</sequence>
<dbReference type="Proteomes" id="UP000789396">
    <property type="component" value="Unassembled WGS sequence"/>
</dbReference>
<comment type="caution">
    <text evidence="1">The sequence shown here is derived from an EMBL/GenBank/DDBJ whole genome shotgun (WGS) entry which is preliminary data.</text>
</comment>
<proteinExistence type="predicted"/>
<evidence type="ECO:0000313" key="2">
    <source>
        <dbReference type="Proteomes" id="UP000789396"/>
    </source>
</evidence>